<proteinExistence type="predicted"/>
<reference evidence="1 2" key="1">
    <citation type="submission" date="2024-09" db="EMBL/GenBank/DDBJ databases">
        <authorList>
            <person name="Sun Q."/>
            <person name="Mori K."/>
        </authorList>
    </citation>
    <scope>NUCLEOTIDE SEQUENCE [LARGE SCALE GENOMIC DNA]</scope>
    <source>
        <strain evidence="1 2">CECT 7682</strain>
    </source>
</reference>
<sequence length="81" mass="9752">MSKIPFEISDYIKDHFREGCLSEIKKEKTESGHLKYKVKVYEDQLIHLLDFNEKGHLVKSEERPVYDEDYFEGMFYGNKEE</sequence>
<dbReference type="EMBL" id="JBHMEW010000068">
    <property type="protein sequence ID" value="MFB9213376.1"/>
    <property type="molecule type" value="Genomic_DNA"/>
</dbReference>
<dbReference type="Proteomes" id="UP001589654">
    <property type="component" value="Unassembled WGS sequence"/>
</dbReference>
<dbReference type="SUPFAM" id="SSF160574">
    <property type="entry name" value="BT0923-like"/>
    <property type="match status" value="1"/>
</dbReference>
<evidence type="ECO:0008006" key="3">
    <source>
        <dbReference type="Google" id="ProtNLM"/>
    </source>
</evidence>
<organism evidence="1 2">
    <name type="scientific">Echinicola jeungdonensis</name>
    <dbReference type="NCBI Taxonomy" id="709343"/>
    <lineage>
        <taxon>Bacteria</taxon>
        <taxon>Pseudomonadati</taxon>
        <taxon>Bacteroidota</taxon>
        <taxon>Cytophagia</taxon>
        <taxon>Cytophagales</taxon>
        <taxon>Cyclobacteriaceae</taxon>
        <taxon>Echinicola</taxon>
    </lineage>
</organism>
<comment type="caution">
    <text evidence="1">The sequence shown here is derived from an EMBL/GenBank/DDBJ whole genome shotgun (WGS) entry which is preliminary data.</text>
</comment>
<protein>
    <recommendedName>
        <fullName evidence="3">PepSY domain-containing protein</fullName>
    </recommendedName>
</protein>
<name>A0ABV5J963_9BACT</name>
<keyword evidence="2" id="KW-1185">Reference proteome</keyword>
<dbReference type="RefSeq" id="WP_290249097.1">
    <property type="nucleotide sequence ID" value="NZ_JAUFQT010000002.1"/>
</dbReference>
<evidence type="ECO:0000313" key="2">
    <source>
        <dbReference type="Proteomes" id="UP001589654"/>
    </source>
</evidence>
<evidence type="ECO:0000313" key="1">
    <source>
        <dbReference type="EMBL" id="MFB9213376.1"/>
    </source>
</evidence>
<gene>
    <name evidence="1" type="ORF">ACFFUR_16290</name>
</gene>
<accession>A0ABV5J963</accession>